<name>A0AAW2E9L5_9HYME</name>
<reference evidence="2 3" key="1">
    <citation type="submission" date="2023-03" db="EMBL/GenBank/DDBJ databases">
        <title>High recombination rates correlate with genetic variation in Cardiocondyla obscurior ants.</title>
        <authorList>
            <person name="Errbii M."/>
        </authorList>
    </citation>
    <scope>NUCLEOTIDE SEQUENCE [LARGE SCALE GENOMIC DNA]</scope>
    <source>
        <strain evidence="2">Alpha-2009</strain>
        <tissue evidence="2">Whole body</tissue>
    </source>
</reference>
<keyword evidence="1" id="KW-0812">Transmembrane</keyword>
<feature type="transmembrane region" description="Helical" evidence="1">
    <location>
        <begin position="59"/>
        <end position="80"/>
    </location>
</feature>
<dbReference type="Proteomes" id="UP001430953">
    <property type="component" value="Unassembled WGS sequence"/>
</dbReference>
<gene>
    <name evidence="2" type="ORF">PUN28_020247</name>
</gene>
<dbReference type="EMBL" id="JADYXP020000029">
    <property type="protein sequence ID" value="KAL0099064.1"/>
    <property type="molecule type" value="Genomic_DNA"/>
</dbReference>
<proteinExistence type="predicted"/>
<sequence>MLLSQARKKNFSNRTCTCIVVSRFFYRRYVFPPALPPYRAGVFLAPRRYVYLGLHRKKILIELSLLAMCIMYWTCVERNIAFLTLPLKNETFTAYISLLISRHVTGATTRCITRCFTRYFRRVRIFLSVFYIVICFYSHVFTFAKKLFGEYTKFSGSNNYQKKDSARGEVAYFVIDATRSNSHNFVIGEASIFLRKKTNAIIFAADRKKKKSAIRNRLISLDHALIPTLL</sequence>
<keyword evidence="3" id="KW-1185">Reference proteome</keyword>
<organism evidence="2 3">
    <name type="scientific">Cardiocondyla obscurior</name>
    <dbReference type="NCBI Taxonomy" id="286306"/>
    <lineage>
        <taxon>Eukaryota</taxon>
        <taxon>Metazoa</taxon>
        <taxon>Ecdysozoa</taxon>
        <taxon>Arthropoda</taxon>
        <taxon>Hexapoda</taxon>
        <taxon>Insecta</taxon>
        <taxon>Pterygota</taxon>
        <taxon>Neoptera</taxon>
        <taxon>Endopterygota</taxon>
        <taxon>Hymenoptera</taxon>
        <taxon>Apocrita</taxon>
        <taxon>Aculeata</taxon>
        <taxon>Formicoidea</taxon>
        <taxon>Formicidae</taxon>
        <taxon>Myrmicinae</taxon>
        <taxon>Cardiocondyla</taxon>
    </lineage>
</organism>
<evidence type="ECO:0000313" key="3">
    <source>
        <dbReference type="Proteomes" id="UP001430953"/>
    </source>
</evidence>
<keyword evidence="1" id="KW-1133">Transmembrane helix</keyword>
<evidence type="ECO:0000313" key="2">
    <source>
        <dbReference type="EMBL" id="KAL0099064.1"/>
    </source>
</evidence>
<feature type="transmembrane region" description="Helical" evidence="1">
    <location>
        <begin position="125"/>
        <end position="144"/>
    </location>
</feature>
<keyword evidence="1" id="KW-0472">Membrane</keyword>
<comment type="caution">
    <text evidence="2">The sequence shown here is derived from an EMBL/GenBank/DDBJ whole genome shotgun (WGS) entry which is preliminary data.</text>
</comment>
<evidence type="ECO:0000256" key="1">
    <source>
        <dbReference type="SAM" id="Phobius"/>
    </source>
</evidence>
<dbReference type="AlphaFoldDB" id="A0AAW2E9L5"/>
<feature type="transmembrane region" description="Helical" evidence="1">
    <location>
        <begin position="92"/>
        <end position="113"/>
    </location>
</feature>
<protein>
    <submittedName>
        <fullName evidence="2">Uncharacterized protein</fullName>
    </submittedName>
</protein>
<accession>A0AAW2E9L5</accession>